<sequence length="111" mass="12245">MLPENVTAVLARNERWSGDAASEPYEAGWAREAVFFVRAIKQPVGSIPMAWVEISPDGMHWVGEGTEFRMPSERDAIAVARLSGFGGWLRVKARFDDGAECTVLVTLHLKA</sequence>
<dbReference type="EMBL" id="PGGO01000002">
    <property type="protein sequence ID" value="PSH70426.1"/>
    <property type="molecule type" value="Genomic_DNA"/>
</dbReference>
<protein>
    <submittedName>
        <fullName evidence="1">Uncharacterized protein</fullName>
    </submittedName>
</protein>
<keyword evidence="2" id="KW-1185">Reference proteome</keyword>
<comment type="caution">
    <text evidence="1">The sequence shown here is derived from an EMBL/GenBank/DDBJ whole genome shotgun (WGS) entry which is preliminary data.</text>
</comment>
<evidence type="ECO:0000313" key="2">
    <source>
        <dbReference type="Proteomes" id="UP000241444"/>
    </source>
</evidence>
<dbReference type="OrthoDB" id="1030389at2"/>
<evidence type="ECO:0000313" key="1">
    <source>
        <dbReference type="EMBL" id="PSH70426.1"/>
    </source>
</evidence>
<reference evidence="2" key="1">
    <citation type="submission" date="2017-11" db="EMBL/GenBank/DDBJ databases">
        <authorList>
            <person name="Kuznetsova I."/>
            <person name="Sazanova A."/>
            <person name="Chirak E."/>
            <person name="Safronova V."/>
            <person name="Willems A."/>
        </authorList>
    </citation>
    <scope>NUCLEOTIDE SEQUENCE [LARGE SCALE GENOMIC DNA]</scope>
    <source>
        <strain evidence="2">STM 196</strain>
    </source>
</reference>
<proteinExistence type="predicted"/>
<organism evidence="1 2">
    <name type="scientific">Phyllobacterium brassicacearum</name>
    <dbReference type="NCBI Taxonomy" id="314235"/>
    <lineage>
        <taxon>Bacteria</taxon>
        <taxon>Pseudomonadati</taxon>
        <taxon>Pseudomonadota</taxon>
        <taxon>Alphaproteobacteria</taxon>
        <taxon>Hyphomicrobiales</taxon>
        <taxon>Phyllobacteriaceae</taxon>
        <taxon>Phyllobacterium</taxon>
    </lineage>
</organism>
<accession>A0A2P7BVF8</accession>
<gene>
    <name evidence="1" type="ORF">CU102_05055</name>
</gene>
<dbReference type="Proteomes" id="UP000241444">
    <property type="component" value="Unassembled WGS sequence"/>
</dbReference>
<name>A0A2P7BVF8_9HYPH</name>
<dbReference type="AlphaFoldDB" id="A0A2P7BVF8"/>
<dbReference type="RefSeq" id="WP_106709902.1">
    <property type="nucleotide sequence ID" value="NZ_PGGO01000002.1"/>
</dbReference>